<protein>
    <submittedName>
        <fullName evidence="2">Type II toxin-antitoxin system RelE/ParE family toxin</fullName>
    </submittedName>
</protein>
<dbReference type="AlphaFoldDB" id="A0A9X3APG2"/>
<keyword evidence="3" id="KW-1185">Reference proteome</keyword>
<proteinExistence type="predicted"/>
<organism evidence="2 3">
    <name type="scientific">Dryocola boscaweniae</name>
    <dbReference type="NCBI Taxonomy" id="2925397"/>
    <lineage>
        <taxon>Bacteria</taxon>
        <taxon>Pseudomonadati</taxon>
        <taxon>Pseudomonadota</taxon>
        <taxon>Gammaproteobacteria</taxon>
        <taxon>Enterobacterales</taxon>
        <taxon>Enterobacteriaceae</taxon>
        <taxon>Dryocola</taxon>
    </lineage>
</organism>
<sequence length="101" mass="11408">MARFKLTEDAREDLREIKGFSQKRFGALVAREYLAGMRVTLQHLAAMPGIGTDETAELLAGVWSFPYMSHTIYYQPVAEGISVIGIIHQSRMPGLLLKRER</sequence>
<dbReference type="Proteomes" id="UP001150641">
    <property type="component" value="Unassembled WGS sequence"/>
</dbReference>
<name>A0A9X3APG2_9ENTR</name>
<dbReference type="Pfam" id="PF05016">
    <property type="entry name" value="ParE_toxin"/>
    <property type="match status" value="1"/>
</dbReference>
<dbReference type="RefSeq" id="WP_271124034.1">
    <property type="nucleotide sequence ID" value="NZ_JALHAN010000068.1"/>
</dbReference>
<gene>
    <name evidence="2" type="ORF">MUA00_16070</name>
</gene>
<evidence type="ECO:0000313" key="3">
    <source>
        <dbReference type="Proteomes" id="UP001150641"/>
    </source>
</evidence>
<dbReference type="InterPro" id="IPR007712">
    <property type="entry name" value="RelE/ParE_toxin"/>
</dbReference>
<reference evidence="2" key="1">
    <citation type="submission" date="2022-03" db="EMBL/GenBank/DDBJ databases">
        <title>Proposal of a novel genus Dryocolo and two novel species.</title>
        <authorList>
            <person name="Maddock D.W."/>
            <person name="Brady C.L."/>
            <person name="Denman S."/>
            <person name="Arnold D."/>
        </authorList>
    </citation>
    <scope>NUCLEOTIDE SEQUENCE</scope>
    <source>
        <strain evidence="2">H6W4</strain>
    </source>
</reference>
<dbReference type="EMBL" id="JALHAP010000081">
    <property type="protein sequence ID" value="MCT4703296.1"/>
    <property type="molecule type" value="Genomic_DNA"/>
</dbReference>
<comment type="caution">
    <text evidence="2">The sequence shown here is derived from an EMBL/GenBank/DDBJ whole genome shotgun (WGS) entry which is preliminary data.</text>
</comment>
<dbReference type="InterPro" id="IPR035093">
    <property type="entry name" value="RelE/ParE_toxin_dom_sf"/>
</dbReference>
<accession>A0A9X3APG2</accession>
<keyword evidence="1" id="KW-1277">Toxin-antitoxin system</keyword>
<evidence type="ECO:0000313" key="2">
    <source>
        <dbReference type="EMBL" id="MCT4703296.1"/>
    </source>
</evidence>
<evidence type="ECO:0000256" key="1">
    <source>
        <dbReference type="ARBA" id="ARBA00022649"/>
    </source>
</evidence>
<dbReference type="Gene3D" id="3.30.2310.20">
    <property type="entry name" value="RelE-like"/>
    <property type="match status" value="1"/>
</dbReference>